<feature type="region of interest" description="Disordered" evidence="1">
    <location>
        <begin position="1"/>
        <end position="162"/>
    </location>
</feature>
<feature type="compositionally biased region" description="Low complexity" evidence="1">
    <location>
        <begin position="15"/>
        <end position="24"/>
    </location>
</feature>
<dbReference type="KEGG" id="emc:129335119"/>
<evidence type="ECO:0000313" key="2">
    <source>
        <dbReference type="Proteomes" id="UP001190640"/>
    </source>
</evidence>
<dbReference type="RefSeq" id="XP_054843551.1">
    <property type="nucleotide sequence ID" value="XM_054987576.1"/>
</dbReference>
<keyword evidence="2" id="KW-1185">Reference proteome</keyword>
<proteinExistence type="predicted"/>
<dbReference type="GeneID" id="129335119"/>
<evidence type="ECO:0000313" key="3">
    <source>
        <dbReference type="RefSeq" id="XP_054843551.1"/>
    </source>
</evidence>
<evidence type="ECO:0000256" key="1">
    <source>
        <dbReference type="SAM" id="MobiDB-lite"/>
    </source>
</evidence>
<dbReference type="AlphaFoldDB" id="A0AA97JUU3"/>
<reference evidence="3" key="1">
    <citation type="submission" date="2025-08" db="UniProtKB">
        <authorList>
            <consortium name="RefSeq"/>
        </authorList>
    </citation>
    <scope>IDENTIFICATION</scope>
    <source>
        <tissue evidence="3">Blood</tissue>
    </source>
</reference>
<accession>A0AA97JUU3</accession>
<feature type="compositionally biased region" description="Low complexity" evidence="1">
    <location>
        <begin position="57"/>
        <end position="78"/>
    </location>
</feature>
<organism evidence="2 3">
    <name type="scientific">Eublepharis macularius</name>
    <name type="common">Leopard gecko</name>
    <name type="synonym">Cyrtodactylus macularius</name>
    <dbReference type="NCBI Taxonomy" id="481883"/>
    <lineage>
        <taxon>Eukaryota</taxon>
        <taxon>Metazoa</taxon>
        <taxon>Chordata</taxon>
        <taxon>Craniata</taxon>
        <taxon>Vertebrata</taxon>
        <taxon>Euteleostomi</taxon>
        <taxon>Lepidosauria</taxon>
        <taxon>Squamata</taxon>
        <taxon>Bifurcata</taxon>
        <taxon>Gekkota</taxon>
        <taxon>Eublepharidae</taxon>
        <taxon>Eublepharinae</taxon>
        <taxon>Eublepharis</taxon>
    </lineage>
</organism>
<gene>
    <name evidence="3" type="primary">LOC129335119</name>
</gene>
<feature type="compositionally biased region" description="Low complexity" evidence="1">
    <location>
        <begin position="105"/>
        <end position="117"/>
    </location>
</feature>
<name>A0AA97JUU3_EUBMA</name>
<sequence length="162" mass="16905">MAMTDPPAKAPPPASSGSFSRPAPESTGSMTPRSQPSPSRSELRSRKLVSAQSLSEPAPLVPRVSRSRPPSTSSVAPALPDHASLSRTPSVLKATPPSSQEATLSDPKTSDPSSTSKVATELEKKKKKQKHSVKHDKVSLESLISAPSLVPTEAVGSNPPDK</sequence>
<feature type="compositionally biased region" description="Basic residues" evidence="1">
    <location>
        <begin position="125"/>
        <end position="134"/>
    </location>
</feature>
<dbReference type="Proteomes" id="UP001190640">
    <property type="component" value="Chromosome 8"/>
</dbReference>
<feature type="compositionally biased region" description="Polar residues" evidence="1">
    <location>
        <begin position="26"/>
        <end position="40"/>
    </location>
</feature>
<protein>
    <submittedName>
        <fullName evidence="3">Uncharacterized protein LOC129335119</fullName>
    </submittedName>
</protein>